<dbReference type="PANTHER" id="PTHR43791">
    <property type="entry name" value="PERMEASE-RELATED"/>
    <property type="match status" value="1"/>
</dbReference>
<dbReference type="Pfam" id="PF07690">
    <property type="entry name" value="MFS_1"/>
    <property type="match status" value="1"/>
</dbReference>
<dbReference type="EMBL" id="JAQQWI010000016">
    <property type="protein sequence ID" value="KAK8009482.1"/>
    <property type="molecule type" value="Genomic_DNA"/>
</dbReference>
<evidence type="ECO:0000313" key="6">
    <source>
        <dbReference type="EMBL" id="KAK8009482.1"/>
    </source>
</evidence>
<evidence type="ECO:0000256" key="4">
    <source>
        <dbReference type="ARBA" id="ARBA00022989"/>
    </source>
</evidence>
<protein>
    <recommendedName>
        <fullName evidence="8">Major facilitator superfamily (MFS) profile domain-containing protein</fullName>
    </recommendedName>
</protein>
<dbReference type="Proteomes" id="UP001396898">
    <property type="component" value="Unassembled WGS sequence"/>
</dbReference>
<accession>A0ABR1RH33</accession>
<evidence type="ECO:0008006" key="8">
    <source>
        <dbReference type="Google" id="ProtNLM"/>
    </source>
</evidence>
<proteinExistence type="predicted"/>
<comment type="caution">
    <text evidence="6">The sequence shown here is derived from an EMBL/GenBank/DDBJ whole genome shotgun (WGS) entry which is preliminary data.</text>
</comment>
<dbReference type="InterPro" id="IPR011701">
    <property type="entry name" value="MFS"/>
</dbReference>
<name>A0ABR1RH33_9PEZI</name>
<evidence type="ECO:0000256" key="2">
    <source>
        <dbReference type="ARBA" id="ARBA00022448"/>
    </source>
</evidence>
<organism evidence="6 7">
    <name type="scientific">Apiospora marii</name>
    <dbReference type="NCBI Taxonomy" id="335849"/>
    <lineage>
        <taxon>Eukaryota</taxon>
        <taxon>Fungi</taxon>
        <taxon>Dikarya</taxon>
        <taxon>Ascomycota</taxon>
        <taxon>Pezizomycotina</taxon>
        <taxon>Sordariomycetes</taxon>
        <taxon>Xylariomycetidae</taxon>
        <taxon>Amphisphaeriales</taxon>
        <taxon>Apiosporaceae</taxon>
        <taxon>Apiospora</taxon>
    </lineage>
</organism>
<reference evidence="6 7" key="1">
    <citation type="submission" date="2023-01" db="EMBL/GenBank/DDBJ databases">
        <title>Analysis of 21 Apiospora genomes using comparative genomics revels a genus with tremendous synthesis potential of carbohydrate active enzymes and secondary metabolites.</title>
        <authorList>
            <person name="Sorensen T."/>
        </authorList>
    </citation>
    <scope>NUCLEOTIDE SEQUENCE [LARGE SCALE GENOMIC DNA]</scope>
    <source>
        <strain evidence="6 7">CBS 20057</strain>
    </source>
</reference>
<gene>
    <name evidence="6" type="ORF">PG991_012033</name>
</gene>
<dbReference type="SUPFAM" id="SSF103473">
    <property type="entry name" value="MFS general substrate transporter"/>
    <property type="match status" value="1"/>
</dbReference>
<keyword evidence="3" id="KW-0812">Transmembrane</keyword>
<evidence type="ECO:0000313" key="7">
    <source>
        <dbReference type="Proteomes" id="UP001396898"/>
    </source>
</evidence>
<dbReference type="PANTHER" id="PTHR43791:SF13">
    <property type="entry name" value="MAJOR FACILITATOR SUPERFAMILY (MFS) PROFILE DOMAIN-CONTAINING PROTEIN"/>
    <property type="match status" value="1"/>
</dbReference>
<evidence type="ECO:0000256" key="5">
    <source>
        <dbReference type="ARBA" id="ARBA00023136"/>
    </source>
</evidence>
<dbReference type="Gene3D" id="1.20.1250.20">
    <property type="entry name" value="MFS general substrate transporter like domains"/>
    <property type="match status" value="1"/>
</dbReference>
<sequence>MSNSSICNSQDGIGKDVGHVDVTQLEKKPETKPQFSQREIQGRFELLRSLGDAEMEALGKRVLKKIDMRMMPAITLMFLMCYLDRINVSNARLAGMQEDLHMSDTIWNLGISAFYIGYLVGQLPGNLWLAKASPRWFLPCAMLGWSACTICTPALKDGAGFAACRFFTGLAEAPFFPGITLSKGFPNSAWTMDDRF</sequence>
<evidence type="ECO:0000256" key="3">
    <source>
        <dbReference type="ARBA" id="ARBA00022692"/>
    </source>
</evidence>
<keyword evidence="2" id="KW-0813">Transport</keyword>
<evidence type="ECO:0000256" key="1">
    <source>
        <dbReference type="ARBA" id="ARBA00004141"/>
    </source>
</evidence>
<keyword evidence="4" id="KW-1133">Transmembrane helix</keyword>
<dbReference type="InterPro" id="IPR036259">
    <property type="entry name" value="MFS_trans_sf"/>
</dbReference>
<comment type="subcellular location">
    <subcellularLocation>
        <location evidence="1">Membrane</location>
        <topology evidence="1">Multi-pass membrane protein</topology>
    </subcellularLocation>
</comment>
<keyword evidence="5" id="KW-0472">Membrane</keyword>
<keyword evidence="7" id="KW-1185">Reference proteome</keyword>